<reference evidence="2 3" key="1">
    <citation type="submission" date="2016-10" db="EMBL/GenBank/DDBJ databases">
        <authorList>
            <person name="de Groot N.N."/>
        </authorList>
    </citation>
    <scope>NUCLEOTIDE SEQUENCE [LARGE SCALE GENOMIC DNA]</scope>
    <source>
        <strain evidence="2 3">DSM 44993</strain>
    </source>
</reference>
<dbReference type="STRING" id="394193.SAMN04489732_1612"/>
<dbReference type="RefSeq" id="WP_143086546.1">
    <property type="nucleotide sequence ID" value="NZ_FOEF01000061.1"/>
</dbReference>
<organism evidence="2 3">
    <name type="scientific">Amycolatopsis saalfeldensis</name>
    <dbReference type="NCBI Taxonomy" id="394193"/>
    <lineage>
        <taxon>Bacteria</taxon>
        <taxon>Bacillati</taxon>
        <taxon>Actinomycetota</taxon>
        <taxon>Actinomycetes</taxon>
        <taxon>Pseudonocardiales</taxon>
        <taxon>Pseudonocardiaceae</taxon>
        <taxon>Amycolatopsis</taxon>
    </lineage>
</organism>
<gene>
    <name evidence="2" type="ORF">SAMN04489732_1612</name>
</gene>
<dbReference type="OrthoDB" id="3360929at2"/>
<dbReference type="EMBL" id="FOEF01000061">
    <property type="protein sequence ID" value="SEP54587.1"/>
    <property type="molecule type" value="Genomic_DNA"/>
</dbReference>
<keyword evidence="3" id="KW-1185">Reference proteome</keyword>
<sequence>MPQSNDSAPEPAAVTWTPPQSEQIPALQISMGRWLSHPTFLMTTCGALEAGQGTIVPAADTPLESTVILHAEEANRLSSAQPFTLDAETTEDALAAGAALPDWSVEPDDLPAPEGLMVFDRPIGYCQGRARVPLPVVACSWGPSPQTAPPGGAVWVTFWSAGDRESLIAESIAHGTPPAEARYNVETGTPPLLWADEALVCWSASGTPIFTPTSRCVPTDEVTGIVVHQEAAPWLQTVFAAWNFIRNQVVEITEARAPRAERRRAERTGKPLPSVRVVSARRRTSSAPPSAPTGRSVSVRFPVRGFWRDQPFGQGRSLRKRIWIKRHWRGPEDAPVRIRPVVIVVEKPTDLTE</sequence>
<evidence type="ECO:0000313" key="2">
    <source>
        <dbReference type="EMBL" id="SEP54587.1"/>
    </source>
</evidence>
<dbReference type="Proteomes" id="UP000198582">
    <property type="component" value="Unassembled WGS sequence"/>
</dbReference>
<feature type="region of interest" description="Disordered" evidence="1">
    <location>
        <begin position="1"/>
        <end position="21"/>
    </location>
</feature>
<evidence type="ECO:0000313" key="3">
    <source>
        <dbReference type="Proteomes" id="UP000198582"/>
    </source>
</evidence>
<evidence type="ECO:0000256" key="1">
    <source>
        <dbReference type="SAM" id="MobiDB-lite"/>
    </source>
</evidence>
<accession>A0A1H8YQZ7</accession>
<dbReference type="AlphaFoldDB" id="A0A1H8YQZ7"/>
<protein>
    <submittedName>
        <fullName evidence="2">Uncharacterized protein</fullName>
    </submittedName>
</protein>
<name>A0A1H8YQZ7_9PSEU</name>
<proteinExistence type="predicted"/>